<keyword evidence="1" id="KW-0472">Membrane</keyword>
<sequence>MFYVNHGYWSFLLILILVTANNHNSPKWYTPEQHPLTCCDI</sequence>
<name>A0A0H3ZR77_9VIBR</name>
<keyword evidence="1" id="KW-1133">Transmembrane helix</keyword>
<keyword evidence="1" id="KW-0812">Transmembrane</keyword>
<reference evidence="2" key="1">
    <citation type="journal article" date="2015" name="MBio">
        <title>Eco-Evolutionary Dynamics of Episomes among Ecologically Cohesive Bacterial Populations.</title>
        <authorList>
            <person name="Xue H."/>
            <person name="Cordero O.X."/>
            <person name="Camas F.M."/>
            <person name="Trimble W."/>
            <person name="Meyer F."/>
            <person name="Guglielmini J."/>
            <person name="Rocha E.P."/>
            <person name="Polz M.F."/>
        </authorList>
    </citation>
    <scope>NUCLEOTIDE SEQUENCE</scope>
    <source>
        <strain evidence="2">1F_279</strain>
    </source>
</reference>
<accession>A0A0H3ZR77</accession>
<feature type="transmembrane region" description="Helical" evidence="1">
    <location>
        <begin position="6"/>
        <end position="23"/>
    </location>
</feature>
<dbReference type="EMBL" id="KP795487">
    <property type="protein sequence ID" value="AKN36399.1"/>
    <property type="molecule type" value="Genomic_DNA"/>
</dbReference>
<organism evidence="2">
    <name type="scientific">Vibrio tasmaniensis</name>
    <dbReference type="NCBI Taxonomy" id="212663"/>
    <lineage>
        <taxon>Bacteria</taxon>
        <taxon>Pseudomonadati</taxon>
        <taxon>Pseudomonadota</taxon>
        <taxon>Gammaproteobacteria</taxon>
        <taxon>Vibrionales</taxon>
        <taxon>Vibrionaceae</taxon>
        <taxon>Vibrio</taxon>
    </lineage>
</organism>
<dbReference type="AlphaFoldDB" id="A0A0H3ZR77"/>
<protein>
    <submittedName>
        <fullName evidence="2">Uncharacterized protein</fullName>
    </submittedName>
</protein>
<evidence type="ECO:0000313" key="2">
    <source>
        <dbReference type="EMBL" id="AKN36399.1"/>
    </source>
</evidence>
<evidence type="ECO:0000256" key="1">
    <source>
        <dbReference type="SAM" id="Phobius"/>
    </source>
</evidence>
<proteinExistence type="predicted"/>